<name>A0AAN9DS39_9TELE</name>
<dbReference type="AlphaFoldDB" id="A0AAN9DS39"/>
<dbReference type="PANTHER" id="PTHR46850">
    <property type="entry name" value="CHROMODOMAIN-HELICASE-DNA-BINDING PROTEIN 9"/>
    <property type="match status" value="1"/>
</dbReference>
<gene>
    <name evidence="2" type="ORF">R3I93_000557</name>
</gene>
<evidence type="ECO:0000313" key="2">
    <source>
        <dbReference type="EMBL" id="KAK7176340.1"/>
    </source>
</evidence>
<proteinExistence type="predicted"/>
<feature type="region of interest" description="Disordered" evidence="1">
    <location>
        <begin position="363"/>
        <end position="394"/>
    </location>
</feature>
<dbReference type="PANTHER" id="PTHR46850:SF1">
    <property type="entry name" value="CHROMODOMAIN-HELICASE-DNA-BINDING PROTEIN 9"/>
    <property type="match status" value="1"/>
</dbReference>
<dbReference type="InterPro" id="IPR051493">
    <property type="entry name" value="CHD"/>
</dbReference>
<accession>A0AAN9DS39</accession>
<reference evidence="2 3" key="1">
    <citation type="submission" date="2024-02" db="EMBL/GenBank/DDBJ databases">
        <title>Chromosome-level genome assembly of the Eurasian Minnow (Phoxinus phoxinus).</title>
        <authorList>
            <person name="Oriowo T.O."/>
            <person name="Martin S."/>
            <person name="Stange M."/>
            <person name="Chrysostomakis Y."/>
            <person name="Brown T."/>
            <person name="Winkler S."/>
            <person name="Kukowka S."/>
            <person name="Myers E.W."/>
            <person name="Bohne A."/>
        </authorList>
    </citation>
    <scope>NUCLEOTIDE SEQUENCE [LARGE SCALE GENOMIC DNA]</scope>
    <source>
        <strain evidence="2">ZFMK-TIS-60720</strain>
        <tissue evidence="2">Whole Organism</tissue>
    </source>
</reference>
<comment type="caution">
    <text evidence="2">The sequence shown here is derived from an EMBL/GenBank/DDBJ whole genome shotgun (WGS) entry which is preliminary data.</text>
</comment>
<keyword evidence="3" id="KW-1185">Reference proteome</keyword>
<sequence>MDFFDDPNIFGGGLDSLVQDDPGFTPGSVSLDDELHLGPSLDNLQVDAGSRSSTIQHGIPYNQPVGHFDTVKAQTSMEQSFPGPEVGSNDGRAFLPQQQQFQGHTMNQVPQTNGLFLHDSPMWGNHDQKGNNYHQHHQHHQQLHQQLQHKQFQQQQQFQQHQAQHQQYSHQHLQQRQHSLNQHPISNQLQLPHQQIAHQGLHGIAKTYQEHLNFYYEGNVPQNHSQQRHHNSLSVEGSPFHPTVAPSGHSQSKQYLEASMRPVSSQHSGFQVAQGVQGYTTGQRLEDNGLAFPVQSSPATHSFPTDSVSHASSYPTARYVPPVVNETQSYSSAPVSITTSSMVISSSASNLLDTGCPFLSNSGMEHQQQQVRIPGSPAQQCPLRSSKSDQNPFSSSEVFSAGLNSFSANRPFSTAERRTCDLPGSLVANQSVSSINGLQALEEVLLGEQPDQRLDDLGEASDLMGDELLPQLEALDHEENSNHSWINVGLGNDREEEVKEQEGMEDVPMAYNIKVREAVLSSFPNVSYFV</sequence>
<dbReference type="EMBL" id="JAYKXH010000001">
    <property type="protein sequence ID" value="KAK7176340.1"/>
    <property type="molecule type" value="Genomic_DNA"/>
</dbReference>
<evidence type="ECO:0000256" key="1">
    <source>
        <dbReference type="SAM" id="MobiDB-lite"/>
    </source>
</evidence>
<feature type="region of interest" description="Disordered" evidence="1">
    <location>
        <begin position="119"/>
        <end position="178"/>
    </location>
</feature>
<feature type="region of interest" description="Disordered" evidence="1">
    <location>
        <begin position="292"/>
        <end position="312"/>
    </location>
</feature>
<feature type="region of interest" description="Disordered" evidence="1">
    <location>
        <begin position="242"/>
        <end position="261"/>
    </location>
</feature>
<evidence type="ECO:0008006" key="4">
    <source>
        <dbReference type="Google" id="ProtNLM"/>
    </source>
</evidence>
<feature type="compositionally biased region" description="Polar residues" evidence="1">
    <location>
        <begin position="294"/>
        <end position="312"/>
    </location>
</feature>
<evidence type="ECO:0000313" key="3">
    <source>
        <dbReference type="Proteomes" id="UP001364617"/>
    </source>
</evidence>
<protein>
    <recommendedName>
        <fullName evidence="4">Chromodomain helicase DNA binding protein 9</fullName>
    </recommendedName>
</protein>
<dbReference type="Proteomes" id="UP001364617">
    <property type="component" value="Unassembled WGS sequence"/>
</dbReference>
<feature type="compositionally biased region" description="Low complexity" evidence="1">
    <location>
        <begin position="143"/>
        <end position="178"/>
    </location>
</feature>
<organism evidence="2 3">
    <name type="scientific">Phoxinus phoxinus</name>
    <name type="common">Eurasian minnow</name>
    <dbReference type="NCBI Taxonomy" id="58324"/>
    <lineage>
        <taxon>Eukaryota</taxon>
        <taxon>Metazoa</taxon>
        <taxon>Chordata</taxon>
        <taxon>Craniata</taxon>
        <taxon>Vertebrata</taxon>
        <taxon>Euteleostomi</taxon>
        <taxon>Actinopterygii</taxon>
        <taxon>Neopterygii</taxon>
        <taxon>Teleostei</taxon>
        <taxon>Ostariophysi</taxon>
        <taxon>Cypriniformes</taxon>
        <taxon>Leuciscidae</taxon>
        <taxon>Phoxininae</taxon>
        <taxon>Phoxinus</taxon>
    </lineage>
</organism>